<evidence type="ECO:0000313" key="2">
    <source>
        <dbReference type="Proteomes" id="UP000271783"/>
    </source>
</evidence>
<keyword evidence="2" id="KW-1185">Reference proteome</keyword>
<dbReference type="NCBIfam" id="NF040700">
    <property type="entry name" value="VPA1262_N_dom"/>
    <property type="match status" value="1"/>
</dbReference>
<dbReference type="EMBL" id="RKRG01000002">
    <property type="protein sequence ID" value="RPF51473.1"/>
    <property type="molecule type" value="Genomic_DNA"/>
</dbReference>
<reference evidence="1 2" key="1">
    <citation type="submission" date="2018-11" db="EMBL/GenBank/DDBJ databases">
        <title>Genomic Encyclopedia of Type Strains, Phase IV (KMG-IV): sequencing the most valuable type-strain genomes for metagenomic binning, comparative biology and taxonomic classification.</title>
        <authorList>
            <person name="Goeker M."/>
        </authorList>
    </citation>
    <scope>NUCLEOTIDE SEQUENCE [LARGE SCALE GENOMIC DNA]</scope>
    <source>
        <strain evidence="1 2">DSM 11977</strain>
    </source>
</reference>
<organism evidence="1 2">
    <name type="scientific">Methanobrevibacter gottschalkii DSM 11977</name>
    <dbReference type="NCBI Taxonomy" id="1122229"/>
    <lineage>
        <taxon>Archaea</taxon>
        <taxon>Methanobacteriati</taxon>
        <taxon>Methanobacteriota</taxon>
        <taxon>Methanomada group</taxon>
        <taxon>Methanobacteria</taxon>
        <taxon>Methanobacteriales</taxon>
        <taxon>Methanobacteriaceae</taxon>
        <taxon>Methanobrevibacter</taxon>
    </lineage>
</organism>
<comment type="caution">
    <text evidence="1">The sequence shown here is derived from an EMBL/GenBank/DDBJ whole genome shotgun (WGS) entry which is preliminary data.</text>
</comment>
<evidence type="ECO:0000313" key="1">
    <source>
        <dbReference type="EMBL" id="RPF51473.1"/>
    </source>
</evidence>
<name>A0A3N5B2G8_9EURY</name>
<gene>
    <name evidence="1" type="ORF">EDC42_0800</name>
</gene>
<protein>
    <submittedName>
        <fullName evidence="1">Uncharacterized protein</fullName>
    </submittedName>
</protein>
<dbReference type="Proteomes" id="UP000271783">
    <property type="component" value="Unassembled WGS sequence"/>
</dbReference>
<proteinExistence type="predicted"/>
<dbReference type="AlphaFoldDB" id="A0A3N5B2G8"/>
<accession>A0A3N5B2G8</accession>
<sequence length="545" mass="64265">MLGIKEFLKPSVLGYYKRCEVTQISFYKDNHEEESNLLTLFIFDEENFQGRNEIFLTGKKNKINSKYKLCIKRFYLSIEESIELFNCLNQGVSKTSSLKKYIFNDNPLKLLPQQFITTNEDIRFNKILKNNFHSGSYIFEFFDEEKDFELLFGLNKSGRLKKISKMIGEVVPIDLLSCTDCLGNYIFQLPITILNVHTNKNKNILGIDFYWHNNLINEVKPNCLINIYSKVDNNYLFDIFEEYNKENHQKINILPSGKNYVLKIWNNDLKILLYEMNSKYFEKFRVSLSMSECERKFIEDNGESEVTIMSNPKLSDDISYLNYRNDAMYKKNLKELEDNLKFNTYMQNENALEDIKTLINEYGKNGVNIIDPYLEPNDLIRTVVHLKFYDAPIKAITSLKNSFNELLIMKEMLEQLPNQNIVQNFKNVLNEKIEKEKKSNLECIEDYKKELDEKIINSCGLNLVFRAQFDRYGQPFHDRFLIFPGDDEKLLEPIVFSLGTSLNAFGKHFHILQEVSHPQHVADVFDKLWGILEQKEECLIWNSKE</sequence>